<dbReference type="InterPro" id="IPR036318">
    <property type="entry name" value="FAD-bd_PCMH-like_sf"/>
</dbReference>
<dbReference type="SUPFAM" id="SSF56176">
    <property type="entry name" value="FAD-binding/transporter-associated domain-like"/>
    <property type="match status" value="1"/>
</dbReference>
<dbReference type="InterPro" id="IPR006094">
    <property type="entry name" value="Oxid_FAD_bind_N"/>
</dbReference>
<dbReference type="GO" id="GO:0071949">
    <property type="term" value="F:FAD binding"/>
    <property type="evidence" value="ECO:0007669"/>
    <property type="project" value="InterPro"/>
</dbReference>
<reference evidence="7 8" key="1">
    <citation type="journal article" date="2018" name="New Phytol.">
        <title>Comparative genomics and transcriptomics depict ericoid mycorrhizal fungi as versatile saprotrophs and plant mutualists.</title>
        <authorList>
            <person name="Martino E."/>
            <person name="Morin E."/>
            <person name="Grelet G.A."/>
            <person name="Kuo A."/>
            <person name="Kohler A."/>
            <person name="Daghino S."/>
            <person name="Barry K.W."/>
            <person name="Cichocki N."/>
            <person name="Clum A."/>
            <person name="Dockter R.B."/>
            <person name="Hainaut M."/>
            <person name="Kuo R.C."/>
            <person name="LaButti K."/>
            <person name="Lindahl B.D."/>
            <person name="Lindquist E.A."/>
            <person name="Lipzen A."/>
            <person name="Khouja H.R."/>
            <person name="Magnuson J."/>
            <person name="Murat C."/>
            <person name="Ohm R.A."/>
            <person name="Singer S.W."/>
            <person name="Spatafora J.W."/>
            <person name="Wang M."/>
            <person name="Veneault-Fourrey C."/>
            <person name="Henrissat B."/>
            <person name="Grigoriev I.V."/>
            <person name="Martin F.M."/>
            <person name="Perotto S."/>
        </authorList>
    </citation>
    <scope>NUCLEOTIDE SEQUENCE [LARGE SCALE GENOMIC DNA]</scope>
    <source>
        <strain evidence="7 8">ATCC 22711</strain>
    </source>
</reference>
<keyword evidence="3" id="KW-0274">FAD</keyword>
<keyword evidence="4" id="KW-0560">Oxidoreductase</keyword>
<dbReference type="GeneID" id="36568816"/>
<evidence type="ECO:0000313" key="7">
    <source>
        <dbReference type="EMBL" id="PSS18831.1"/>
    </source>
</evidence>
<dbReference type="OrthoDB" id="2151789at2759"/>
<dbReference type="Proteomes" id="UP000241818">
    <property type="component" value="Unassembled WGS sequence"/>
</dbReference>
<feature type="domain" description="FAD-binding PCMH-type" evidence="6">
    <location>
        <begin position="71"/>
        <end position="243"/>
    </location>
</feature>
<sequence>MKGPHGASLAGAIGALASLALPLASASISANAKAACSALSATGIETLTSEWDWLNPDYITAQSHYWSAAIAEQIPACAVFPTSAQNVSQIVTVLNEYPDVPFAIKSGGHGSNVGWSSTDGGVLITMSKLASTVISEDRATADIGPGSRWIEVARALEPYNVTVVSGRLGDVGVGGLLLGGGLSFLSTQYGLACDNVVNYEVVLANASIVNANATSYPDLFWALKGGGNQFGIVTKFTVKTHPIGKVWGGIRNYSGKHAEALINATHDFNSNFSDPKAAIIVTGQIAIDSLLEFFTVFFFYDGETPPPGVFDKFNAIPVDIDNAKTQSYADLLDGDDSTNIYGLRYLIRAATLPNLPSTAGRSLYYGHFKAFKEYAMSEGILHPGFTFSIAYQPMPYLIPMHSVAAGGNALGMTPESGDHMWMDYNFAWLTGLGDDDAHAMAMNVTATLESWAQSTFAGIAATNYQGSMQVTALTDAGYTPIFMNDAMYDQLPAQSYEDGNYQRLKTIQKAVDPTGFFPGRTGGFKYT</sequence>
<feature type="chain" id="PRO_5015526329" description="FAD-binding PCMH-type domain-containing protein" evidence="5">
    <location>
        <begin position="27"/>
        <end position="527"/>
    </location>
</feature>
<dbReference type="Pfam" id="PF01565">
    <property type="entry name" value="FAD_binding_4"/>
    <property type="match status" value="1"/>
</dbReference>
<dbReference type="GO" id="GO:0016491">
    <property type="term" value="F:oxidoreductase activity"/>
    <property type="evidence" value="ECO:0007669"/>
    <property type="project" value="UniProtKB-KW"/>
</dbReference>
<accession>A0A2T3B2P7</accession>
<evidence type="ECO:0000313" key="8">
    <source>
        <dbReference type="Proteomes" id="UP000241818"/>
    </source>
</evidence>
<keyword evidence="5" id="KW-0732">Signal</keyword>
<dbReference type="PANTHER" id="PTHR42973:SF13">
    <property type="entry name" value="FAD-BINDING PCMH-TYPE DOMAIN-CONTAINING PROTEIN"/>
    <property type="match status" value="1"/>
</dbReference>
<evidence type="ECO:0000256" key="4">
    <source>
        <dbReference type="ARBA" id="ARBA00023002"/>
    </source>
</evidence>
<dbReference type="InterPro" id="IPR016166">
    <property type="entry name" value="FAD-bd_PCMH"/>
</dbReference>
<keyword evidence="8" id="KW-1185">Reference proteome</keyword>
<gene>
    <name evidence="7" type="ORF">M430DRAFT_101708</name>
</gene>
<dbReference type="InterPro" id="IPR050416">
    <property type="entry name" value="FAD-linked_Oxidoreductase"/>
</dbReference>
<comment type="similarity">
    <text evidence="1">Belongs to the oxygen-dependent FAD-linked oxidoreductase family.</text>
</comment>
<dbReference type="InParanoid" id="A0A2T3B2P7"/>
<dbReference type="PROSITE" id="PS51387">
    <property type="entry name" value="FAD_PCMH"/>
    <property type="match status" value="1"/>
</dbReference>
<keyword evidence="2" id="KW-0285">Flavoprotein</keyword>
<name>A0A2T3B2P7_AMORE</name>
<dbReference type="Gene3D" id="3.30.465.10">
    <property type="match status" value="1"/>
</dbReference>
<evidence type="ECO:0000256" key="2">
    <source>
        <dbReference type="ARBA" id="ARBA00022630"/>
    </source>
</evidence>
<evidence type="ECO:0000259" key="6">
    <source>
        <dbReference type="PROSITE" id="PS51387"/>
    </source>
</evidence>
<proteinExistence type="inferred from homology"/>
<dbReference type="RefSeq" id="XP_024721183.1">
    <property type="nucleotide sequence ID" value="XM_024860735.1"/>
</dbReference>
<dbReference type="EMBL" id="KZ679011">
    <property type="protein sequence ID" value="PSS18831.1"/>
    <property type="molecule type" value="Genomic_DNA"/>
</dbReference>
<evidence type="ECO:0000256" key="5">
    <source>
        <dbReference type="SAM" id="SignalP"/>
    </source>
</evidence>
<evidence type="ECO:0000256" key="3">
    <source>
        <dbReference type="ARBA" id="ARBA00022827"/>
    </source>
</evidence>
<dbReference type="STRING" id="857342.A0A2T3B2P7"/>
<organism evidence="7 8">
    <name type="scientific">Amorphotheca resinae ATCC 22711</name>
    <dbReference type="NCBI Taxonomy" id="857342"/>
    <lineage>
        <taxon>Eukaryota</taxon>
        <taxon>Fungi</taxon>
        <taxon>Dikarya</taxon>
        <taxon>Ascomycota</taxon>
        <taxon>Pezizomycotina</taxon>
        <taxon>Leotiomycetes</taxon>
        <taxon>Helotiales</taxon>
        <taxon>Amorphothecaceae</taxon>
        <taxon>Amorphotheca</taxon>
    </lineage>
</organism>
<dbReference type="AlphaFoldDB" id="A0A2T3B2P7"/>
<feature type="signal peptide" evidence="5">
    <location>
        <begin position="1"/>
        <end position="26"/>
    </location>
</feature>
<dbReference type="InterPro" id="IPR016169">
    <property type="entry name" value="FAD-bd_PCMH_sub2"/>
</dbReference>
<evidence type="ECO:0000256" key="1">
    <source>
        <dbReference type="ARBA" id="ARBA00005466"/>
    </source>
</evidence>
<dbReference type="PANTHER" id="PTHR42973">
    <property type="entry name" value="BINDING OXIDOREDUCTASE, PUTATIVE (AFU_ORTHOLOGUE AFUA_1G17690)-RELATED"/>
    <property type="match status" value="1"/>
</dbReference>
<protein>
    <recommendedName>
        <fullName evidence="6">FAD-binding PCMH-type domain-containing protein</fullName>
    </recommendedName>
</protein>